<dbReference type="PANTHER" id="PTHR43575:SF1">
    <property type="entry name" value="PROTEIN ABCI7, CHLOROPLASTIC"/>
    <property type="match status" value="1"/>
</dbReference>
<feature type="domain" description="SUF system FeS cluster assembly SufBD core" evidence="3">
    <location>
        <begin position="204"/>
        <end position="433"/>
    </location>
</feature>
<accession>A0A2W4UFC4</accession>
<comment type="caution">
    <text evidence="5">The sequence shown here is derived from an EMBL/GenBank/DDBJ whole genome shotgun (WGS) entry which is preliminary data.</text>
</comment>
<evidence type="ECO:0000313" key="6">
    <source>
        <dbReference type="Proteomes" id="UP000249354"/>
    </source>
</evidence>
<evidence type="ECO:0000259" key="4">
    <source>
        <dbReference type="Pfam" id="PF19295"/>
    </source>
</evidence>
<gene>
    <name evidence="5" type="primary">sufD</name>
    <name evidence="5" type="ORF">DCF25_09175</name>
</gene>
<reference evidence="5 6" key="2">
    <citation type="submission" date="2018-06" db="EMBL/GenBank/DDBJ databases">
        <title>Metagenomic assembly of (sub)arctic Cyanobacteria and their associated microbiome from non-axenic cultures.</title>
        <authorList>
            <person name="Baurain D."/>
        </authorList>
    </citation>
    <scope>NUCLEOTIDE SEQUENCE [LARGE SCALE GENOMIC DNA]</scope>
    <source>
        <strain evidence="5">ULC129bin1</strain>
    </source>
</reference>
<dbReference type="NCBIfam" id="TIGR01981">
    <property type="entry name" value="sufD"/>
    <property type="match status" value="1"/>
</dbReference>
<protein>
    <submittedName>
        <fullName evidence="5">Fe-S cluster assembly protein SufD</fullName>
    </submittedName>
</protein>
<dbReference type="InterPro" id="IPR000825">
    <property type="entry name" value="SUF_FeS_clus_asmbl_SufBD_core"/>
</dbReference>
<dbReference type="Pfam" id="PF19295">
    <property type="entry name" value="SufBD_N"/>
    <property type="match status" value="1"/>
</dbReference>
<evidence type="ECO:0000256" key="2">
    <source>
        <dbReference type="SAM" id="MobiDB-lite"/>
    </source>
</evidence>
<dbReference type="InterPro" id="IPR055346">
    <property type="entry name" value="Fe-S_cluster_assembly_SufBD"/>
</dbReference>
<dbReference type="PANTHER" id="PTHR43575">
    <property type="entry name" value="PROTEIN ABCI7, CHLOROPLASTIC"/>
    <property type="match status" value="1"/>
</dbReference>
<dbReference type="InterPro" id="IPR011542">
    <property type="entry name" value="SUF_FeS_clus_asmbl_SufD"/>
</dbReference>
<dbReference type="InterPro" id="IPR037284">
    <property type="entry name" value="SUF_FeS_clus_asmbl_SufBD_sf"/>
</dbReference>
<dbReference type="EMBL" id="QBMC01000050">
    <property type="protein sequence ID" value="PZO18884.1"/>
    <property type="molecule type" value="Genomic_DNA"/>
</dbReference>
<evidence type="ECO:0000256" key="1">
    <source>
        <dbReference type="ARBA" id="ARBA00043967"/>
    </source>
</evidence>
<feature type="region of interest" description="Disordered" evidence="2">
    <location>
        <begin position="1"/>
        <end position="21"/>
    </location>
</feature>
<dbReference type="Proteomes" id="UP000249354">
    <property type="component" value="Unassembled WGS sequence"/>
</dbReference>
<evidence type="ECO:0000259" key="3">
    <source>
        <dbReference type="Pfam" id="PF01458"/>
    </source>
</evidence>
<dbReference type="InterPro" id="IPR045595">
    <property type="entry name" value="SufBD_N"/>
</dbReference>
<dbReference type="GO" id="GO:0016226">
    <property type="term" value="P:iron-sulfur cluster assembly"/>
    <property type="evidence" value="ECO:0007669"/>
    <property type="project" value="InterPro"/>
</dbReference>
<name>A0A2W4UFC4_9CYAN</name>
<dbReference type="AlphaFoldDB" id="A0A2W4UFC4"/>
<proteinExistence type="inferred from homology"/>
<feature type="domain" description="SUF system FeS cluster assembly SufBD N-terminal" evidence="4">
    <location>
        <begin position="38"/>
        <end position="198"/>
    </location>
</feature>
<organism evidence="5 6">
    <name type="scientific">Leptolyngbya foveolarum</name>
    <dbReference type="NCBI Taxonomy" id="47253"/>
    <lineage>
        <taxon>Bacteria</taxon>
        <taxon>Bacillati</taxon>
        <taxon>Cyanobacteriota</taxon>
        <taxon>Cyanophyceae</taxon>
        <taxon>Leptolyngbyales</taxon>
        <taxon>Leptolyngbyaceae</taxon>
        <taxon>Leptolyngbya group</taxon>
        <taxon>Leptolyngbya</taxon>
    </lineage>
</organism>
<dbReference type="Pfam" id="PF01458">
    <property type="entry name" value="SUFBD_core"/>
    <property type="match status" value="1"/>
</dbReference>
<comment type="similarity">
    <text evidence="1">Belongs to the iron-sulfur cluster assembly SufBD family.</text>
</comment>
<dbReference type="SUPFAM" id="SSF101960">
    <property type="entry name" value="Stabilizer of iron transporter SufD"/>
    <property type="match status" value="1"/>
</dbReference>
<sequence length="459" mass="49386">MDTTVGSVEPLTDSSADGKLASGSTATARRAAYLKDLTVQAKAAANESGLGLKPLRERALGLVGDRTFPHGKDEEWRFTDLSDLLALPLEQAKPTKASLSVVENTVPLASEYCLATVNGYYDAELSAIEKKLEGVVIAPLSVLLGSPDYSQKVGAAIASKLAQIQGDSEVFTALNTVGFADVMVVWVSADTVVDAPICIARGSQDGAIAHLRTLVMGDRHAEFTLVESFWGDDEQPRCNNSVTEIWLEEGAQVDHIRLQDEGAQTFHIAKTAVSQAANSRYQCTAIDLGGQLSRHHLDVYQSGPQTDTHLYGLSALSGRQLADTHSLLTLTYPHGSATQIQKNVADDRAHAVFNGRIYVAQNAQLTNASQLNRNLLLSSKARIDTKPELDIVADNVKCAHGATVSQLQADEVFYLQSRGISAAQAQRLLLYGFAMEIVEKISVAPLKAMLGDRISAWSR</sequence>
<evidence type="ECO:0000313" key="5">
    <source>
        <dbReference type="EMBL" id="PZO18884.1"/>
    </source>
</evidence>
<reference evidence="6" key="1">
    <citation type="submission" date="2018-04" db="EMBL/GenBank/DDBJ databases">
        <authorList>
            <person name="Cornet L."/>
        </authorList>
    </citation>
    <scope>NUCLEOTIDE SEQUENCE [LARGE SCALE GENOMIC DNA]</scope>
</reference>